<dbReference type="GO" id="GO:0035438">
    <property type="term" value="F:cyclic-di-GMP binding"/>
    <property type="evidence" value="ECO:0007669"/>
    <property type="project" value="InterPro"/>
</dbReference>
<dbReference type="SMART" id="SM00471">
    <property type="entry name" value="HDc"/>
    <property type="match status" value="1"/>
</dbReference>
<evidence type="ECO:0000313" key="4">
    <source>
        <dbReference type="Proteomes" id="UP000588806"/>
    </source>
</evidence>
<dbReference type="Pfam" id="PF07238">
    <property type="entry name" value="PilZ"/>
    <property type="match status" value="1"/>
</dbReference>
<accession>A0A7Y3TY18</accession>
<feature type="region of interest" description="Disordered" evidence="1">
    <location>
        <begin position="239"/>
        <end position="259"/>
    </location>
</feature>
<name>A0A7Y3TY18_9GAMM</name>
<dbReference type="CDD" id="cd00077">
    <property type="entry name" value="HDc"/>
    <property type="match status" value="1"/>
</dbReference>
<dbReference type="PROSITE" id="PS51832">
    <property type="entry name" value="HD_GYP"/>
    <property type="match status" value="1"/>
</dbReference>
<dbReference type="Gene3D" id="2.40.10.220">
    <property type="entry name" value="predicted glycosyltransferase like domains"/>
    <property type="match status" value="1"/>
</dbReference>
<organism evidence="3 4">
    <name type="scientific">Vreelandella azerica</name>
    <dbReference type="NCBI Taxonomy" id="2732867"/>
    <lineage>
        <taxon>Bacteria</taxon>
        <taxon>Pseudomonadati</taxon>
        <taxon>Pseudomonadota</taxon>
        <taxon>Gammaproteobacteria</taxon>
        <taxon>Oceanospirillales</taxon>
        <taxon>Halomonadaceae</taxon>
        <taxon>Vreelandella</taxon>
    </lineage>
</organism>
<dbReference type="RefSeq" id="WP_171702806.1">
    <property type="nucleotide sequence ID" value="NZ_JABFHI010000005.1"/>
</dbReference>
<dbReference type="InterPro" id="IPR037522">
    <property type="entry name" value="HD_GYP_dom"/>
</dbReference>
<dbReference type="PANTHER" id="PTHR43155:SF2">
    <property type="entry name" value="CYCLIC DI-GMP PHOSPHODIESTERASE PA4108"/>
    <property type="match status" value="1"/>
</dbReference>
<evidence type="ECO:0000256" key="1">
    <source>
        <dbReference type="SAM" id="MobiDB-lite"/>
    </source>
</evidence>
<comment type="caution">
    <text evidence="3">The sequence shown here is derived from an EMBL/GenBank/DDBJ whole genome shotgun (WGS) entry which is preliminary data.</text>
</comment>
<protein>
    <submittedName>
        <fullName evidence="3">Phosphohydrolase</fullName>
    </submittedName>
</protein>
<dbReference type="EMBL" id="JABFHI010000005">
    <property type="protein sequence ID" value="NOG32327.1"/>
    <property type="molecule type" value="Genomic_DNA"/>
</dbReference>
<dbReference type="InterPro" id="IPR009875">
    <property type="entry name" value="PilZ_domain"/>
</dbReference>
<proteinExistence type="predicted"/>
<keyword evidence="3" id="KW-0378">Hydrolase</keyword>
<reference evidence="3 4" key="1">
    <citation type="submission" date="2020-05" db="EMBL/GenBank/DDBJ databases">
        <authorList>
            <person name="Ruan W."/>
            <person name="Jeon C.O."/>
            <person name="Chun B.H."/>
        </authorList>
    </citation>
    <scope>NUCLEOTIDE SEQUENCE [LARGE SCALE GENOMIC DNA]</scope>
    <source>
        <strain evidence="3 4">TBZ9</strain>
    </source>
</reference>
<reference evidence="3 4" key="2">
    <citation type="submission" date="2020-06" db="EMBL/GenBank/DDBJ databases">
        <title>Halomonas songnenensis sp. nov., a moderately halophilic bacterium isolated from saline and alkaline soils.</title>
        <authorList>
            <person name="Jiang J."/>
            <person name="Pan Y."/>
        </authorList>
    </citation>
    <scope>NUCLEOTIDE SEQUENCE [LARGE SCALE GENOMIC DNA]</scope>
    <source>
        <strain evidence="3 4">TBZ9</strain>
    </source>
</reference>
<dbReference type="AlphaFoldDB" id="A0A7Y3TY18"/>
<keyword evidence="4" id="KW-1185">Reference proteome</keyword>
<dbReference type="Gene3D" id="1.10.3210.10">
    <property type="entry name" value="Hypothetical protein af1432"/>
    <property type="match status" value="1"/>
</dbReference>
<dbReference type="GO" id="GO:0008081">
    <property type="term" value="F:phosphoric diester hydrolase activity"/>
    <property type="evidence" value="ECO:0007669"/>
    <property type="project" value="UniProtKB-ARBA"/>
</dbReference>
<evidence type="ECO:0000259" key="2">
    <source>
        <dbReference type="PROSITE" id="PS51832"/>
    </source>
</evidence>
<gene>
    <name evidence="3" type="ORF">HLB35_12220</name>
</gene>
<sequence>MAAQDNEYERITGPVMIEMLLNDLIENGGVSLCLDEPQARQEPIVLMEQHADNTLVMDLSSIDYLLTQLQDGATFTLRGQAQGKVVHTPSLGLTEVRRSGGRYLCCSDYPRYLDVLQRRESFRAELRMGMQVKVTLLGGDHQAVNGDLRDLSQEGCQVELPITASGILAAAGSQPVKMALTFPDNTYFEVYGEARHQSTAPDQQLLRVGFRFQRCDSEQERQIWYFVCEIEREAARYERESQSARQPSPLFAAPQQRHAADDHAGRREVRLYATPMARRLAKVAAYLDSQMLLLQNGSDIDSRQLSRYADRLLALHEEDREALLFACRCMTREPLLVRHSLGVAVHLLDLVGNHIPQDVRKAIAASAMVHDLGKALVPQVLFQAKTFDASHRNTMSEHVELLLMRMKNCHWLSASIAHAVIGGINERMDGSGYPKGISGEQLHELAKASAVADVVEAMRRDRPDRPARTVQQIYRHMLRHPHQFDPRWMKRYVEHFKTLPIGSLVRFSSDQLAWVQRLDAEGNPVEVQVTQHAEPPSNTNLGTLVRGDVRERLGRPVSEIAVST</sequence>
<evidence type="ECO:0000313" key="3">
    <source>
        <dbReference type="EMBL" id="NOG32327.1"/>
    </source>
</evidence>
<dbReference type="Proteomes" id="UP000588806">
    <property type="component" value="Unassembled WGS sequence"/>
</dbReference>
<dbReference type="InterPro" id="IPR003607">
    <property type="entry name" value="HD/PDEase_dom"/>
</dbReference>
<dbReference type="Pfam" id="PF13487">
    <property type="entry name" value="HD_5"/>
    <property type="match status" value="1"/>
</dbReference>
<dbReference type="SUPFAM" id="SSF109604">
    <property type="entry name" value="HD-domain/PDEase-like"/>
    <property type="match status" value="1"/>
</dbReference>
<dbReference type="PANTHER" id="PTHR43155">
    <property type="entry name" value="CYCLIC DI-GMP PHOSPHODIESTERASE PA4108-RELATED"/>
    <property type="match status" value="1"/>
</dbReference>
<feature type="domain" description="HD-GYP" evidence="2">
    <location>
        <begin position="312"/>
        <end position="508"/>
    </location>
</feature>